<keyword evidence="2" id="KW-1133">Transmembrane helix</keyword>
<dbReference type="Gramene" id="OBART01G13310.1">
    <property type="protein sequence ID" value="OBART01G13310.1"/>
    <property type="gene ID" value="OBART01G13310"/>
</dbReference>
<dbReference type="eggNOG" id="ENOG502RY48">
    <property type="taxonomic scope" value="Eukaryota"/>
</dbReference>
<keyword evidence="2" id="KW-0472">Membrane</keyword>
<dbReference type="EnsemblPlants" id="OBART01G13310.1">
    <property type="protein sequence ID" value="OBART01G13310.1"/>
    <property type="gene ID" value="OBART01G13310"/>
</dbReference>
<dbReference type="STRING" id="65489.A0A0D3EN46"/>
<feature type="region of interest" description="Disordered" evidence="1">
    <location>
        <begin position="1"/>
        <end position="33"/>
    </location>
</feature>
<keyword evidence="4" id="KW-1185">Reference proteome</keyword>
<reference evidence="3" key="2">
    <citation type="submission" date="2015-03" db="UniProtKB">
        <authorList>
            <consortium name="EnsemblPlants"/>
        </authorList>
    </citation>
    <scope>IDENTIFICATION</scope>
</reference>
<keyword evidence="2" id="KW-0812">Transmembrane</keyword>
<dbReference type="PaxDb" id="65489-OBART01G13310.1"/>
<feature type="transmembrane region" description="Helical" evidence="2">
    <location>
        <begin position="481"/>
        <end position="505"/>
    </location>
</feature>
<dbReference type="InterPro" id="IPR004158">
    <property type="entry name" value="DUF247_pln"/>
</dbReference>
<evidence type="ECO:0000256" key="1">
    <source>
        <dbReference type="SAM" id="MobiDB-lite"/>
    </source>
</evidence>
<dbReference type="AlphaFoldDB" id="A0A0D3EN46"/>
<dbReference type="Proteomes" id="UP000026960">
    <property type="component" value="Chromosome 1"/>
</dbReference>
<evidence type="ECO:0000313" key="4">
    <source>
        <dbReference type="Proteomes" id="UP000026960"/>
    </source>
</evidence>
<feature type="compositionally biased region" description="Basic and acidic residues" evidence="1">
    <location>
        <begin position="10"/>
        <end position="21"/>
    </location>
</feature>
<accession>A0A0D3EN46</accession>
<organism evidence="3">
    <name type="scientific">Oryza barthii</name>
    <dbReference type="NCBI Taxonomy" id="65489"/>
    <lineage>
        <taxon>Eukaryota</taxon>
        <taxon>Viridiplantae</taxon>
        <taxon>Streptophyta</taxon>
        <taxon>Embryophyta</taxon>
        <taxon>Tracheophyta</taxon>
        <taxon>Spermatophyta</taxon>
        <taxon>Magnoliopsida</taxon>
        <taxon>Liliopsida</taxon>
        <taxon>Poales</taxon>
        <taxon>Poaceae</taxon>
        <taxon>BOP clade</taxon>
        <taxon>Oryzoideae</taxon>
        <taxon>Oryzeae</taxon>
        <taxon>Oryzinae</taxon>
        <taxon>Oryza</taxon>
    </lineage>
</organism>
<reference evidence="3" key="1">
    <citation type="journal article" date="2009" name="Rice">
        <title>De Novo Next Generation Sequencing of Plant Genomes.</title>
        <authorList>
            <person name="Rounsley S."/>
            <person name="Marri P.R."/>
            <person name="Yu Y."/>
            <person name="He R."/>
            <person name="Sisneros N."/>
            <person name="Goicoechea J.L."/>
            <person name="Lee S.J."/>
            <person name="Angelova A."/>
            <person name="Kudrna D."/>
            <person name="Luo M."/>
            <person name="Affourtit J."/>
            <person name="Desany B."/>
            <person name="Knight J."/>
            <person name="Niazi F."/>
            <person name="Egholm M."/>
            <person name="Wing R.A."/>
        </authorList>
    </citation>
    <scope>NUCLEOTIDE SEQUENCE [LARGE SCALE GENOMIC DNA]</scope>
    <source>
        <strain evidence="3">cv. IRGC 105608</strain>
    </source>
</reference>
<sequence length="513" mass="58993">MIQELQAKGKKADGSGDEGNKSDNGGARELPRERWQRQCLVRMKAATWRRPIRRLTTTTKTDTVRVNIEKMLEQLSRPARLDGYSIYRVPASVRDSVDNKHYEPRLVSIGPYHRNKGHLRAMEDRKRLYLLRFLQDQHDDDDDDGSGRRDGLLQDCVGRVRKLEARARACYFESPVVDDGDDHKSSSSFVEMLLLDGCFVLQLFIQWFCGTTDPVFDVGWNLPLLHTDLLMLENQIPYFVLLALYDAYSHDPNRPPSARPKPSLTTIITSYFSEKEGRQPVTTTATEDAIDHLLHLYHSTFVMPPPDHLPAPVQADCGGKLPRTIRCAKELTLHGVKFVRKPETTNVLDVTFCRDTGVFQIPRVAIEDSTCTRYMNLVAFEQCRGEAAVAEKHLTSYVVLMDYLINTAEDVVILDRADVMENKLANEEEAAKFFNQLRLSSYINYDDHYLAPVYRDVDAFCRRKWPKYKAKFRRDYLNSPWAIFGFCLATTFAVITLFNTIVTILQTFFHLFK</sequence>
<evidence type="ECO:0000313" key="3">
    <source>
        <dbReference type="EnsemblPlants" id="OBART01G13310.1"/>
    </source>
</evidence>
<dbReference type="HOGENOM" id="CLU_020188_0_4_1"/>
<evidence type="ECO:0000256" key="2">
    <source>
        <dbReference type="SAM" id="Phobius"/>
    </source>
</evidence>
<dbReference type="PANTHER" id="PTHR31170:SF25">
    <property type="entry name" value="BNAA09G04570D PROTEIN"/>
    <property type="match status" value="1"/>
</dbReference>
<proteinExistence type="predicted"/>
<name>A0A0D3EN46_9ORYZ</name>
<dbReference type="Pfam" id="PF03140">
    <property type="entry name" value="DUF247"/>
    <property type="match status" value="1"/>
</dbReference>
<protein>
    <submittedName>
        <fullName evidence="3">Uncharacterized protein</fullName>
    </submittedName>
</protein>
<dbReference type="PANTHER" id="PTHR31170">
    <property type="entry name" value="BNAC04G53230D PROTEIN"/>
    <property type="match status" value="1"/>
</dbReference>